<evidence type="ECO:0000313" key="2">
    <source>
        <dbReference type="Proteomes" id="UP001732700"/>
    </source>
</evidence>
<keyword evidence="2" id="KW-1185">Reference proteome</keyword>
<reference evidence="1" key="1">
    <citation type="submission" date="2021-05" db="EMBL/GenBank/DDBJ databases">
        <authorList>
            <person name="Scholz U."/>
            <person name="Mascher M."/>
            <person name="Fiebig A."/>
        </authorList>
    </citation>
    <scope>NUCLEOTIDE SEQUENCE [LARGE SCALE GENOMIC DNA]</scope>
</reference>
<protein>
    <submittedName>
        <fullName evidence="1">Uncharacterized protein</fullName>
    </submittedName>
</protein>
<accession>A0ACD5XJW7</accession>
<organism evidence="1 2">
    <name type="scientific">Avena sativa</name>
    <name type="common">Oat</name>
    <dbReference type="NCBI Taxonomy" id="4498"/>
    <lineage>
        <taxon>Eukaryota</taxon>
        <taxon>Viridiplantae</taxon>
        <taxon>Streptophyta</taxon>
        <taxon>Embryophyta</taxon>
        <taxon>Tracheophyta</taxon>
        <taxon>Spermatophyta</taxon>
        <taxon>Magnoliopsida</taxon>
        <taxon>Liliopsida</taxon>
        <taxon>Poales</taxon>
        <taxon>Poaceae</taxon>
        <taxon>BOP clade</taxon>
        <taxon>Pooideae</taxon>
        <taxon>Poodae</taxon>
        <taxon>Poeae</taxon>
        <taxon>Poeae Chloroplast Group 1 (Aveneae type)</taxon>
        <taxon>Aveninae</taxon>
        <taxon>Avena</taxon>
    </lineage>
</organism>
<proteinExistence type="predicted"/>
<reference evidence="1" key="2">
    <citation type="submission" date="2025-09" db="UniProtKB">
        <authorList>
            <consortium name="EnsemblPlants"/>
        </authorList>
    </citation>
    <scope>IDENTIFICATION</scope>
</reference>
<dbReference type="EnsemblPlants" id="AVESA.00010b.r2.5AG0837220.1">
    <property type="protein sequence ID" value="AVESA.00010b.r2.5AG0837220.1.CDS"/>
    <property type="gene ID" value="AVESA.00010b.r2.5AG0837220"/>
</dbReference>
<evidence type="ECO:0000313" key="1">
    <source>
        <dbReference type="EnsemblPlants" id="AVESA.00010b.r2.5AG0837220.1.CDS"/>
    </source>
</evidence>
<dbReference type="Proteomes" id="UP001732700">
    <property type="component" value="Chromosome 5A"/>
</dbReference>
<sequence>MEQLSRALVALLALVAAAEAAAAADFDGGDDVLPFHYDRVFSFGDSLTDTGNAAILPATAGGPFSRAPYGETYFHHPSGRASDGRLIIDFIVESLGLPQPTPYLAGETAEDFRHGANFAVGGATALDPAFLKSKGVTTFVPVSLSNETTWLNNVFHLLASSAYEQSNTNIMASSVVYFGEIGVNDYIFALFSNRTAELAVSLVPDIVAVTRSALTAVIAAGARSMVVTGMLPLGCEPELLALFPGDAADDYDRASGCIRRFNQLAQLHNRALNAMLRKLRRAHPGTTILYADLYRPIANLVASPGKYGFGNTPLAAFCGGGAGPYHFDMAAFCGTPDSTESSDPSEFLSWDGIHFTEAANRFIARAMLTGLYNASKLTEPHTALL</sequence>
<name>A0ACD5XJW7_AVESA</name>